<dbReference type="InterPro" id="IPR001775">
    <property type="entry name" value="GspD/PilQ"/>
</dbReference>
<evidence type="ECO:0000259" key="5">
    <source>
        <dbReference type="SMART" id="SM00965"/>
    </source>
</evidence>
<keyword evidence="3" id="KW-0998">Cell outer membrane</keyword>
<gene>
    <name evidence="6" type="primary">mshL</name>
    <name evidence="6" type="ORF">NCCP691_24510</name>
</gene>
<dbReference type="InterPro" id="IPR013358">
    <property type="entry name" value="Pilus_biogenesis_MshL"/>
</dbReference>
<dbReference type="PROSITE" id="PS51257">
    <property type="entry name" value="PROKAR_LIPOPROTEIN"/>
    <property type="match status" value="1"/>
</dbReference>
<dbReference type="Pfam" id="PF07660">
    <property type="entry name" value="STN"/>
    <property type="match status" value="1"/>
</dbReference>
<keyword evidence="1" id="KW-0813">Transport</keyword>
<organism evidence="6 7">
    <name type="scientific">Noviherbaspirillum aridicola</name>
    <dbReference type="NCBI Taxonomy" id="2849687"/>
    <lineage>
        <taxon>Bacteria</taxon>
        <taxon>Pseudomonadati</taxon>
        <taxon>Pseudomonadota</taxon>
        <taxon>Betaproteobacteria</taxon>
        <taxon>Burkholderiales</taxon>
        <taxon>Oxalobacteraceae</taxon>
        <taxon>Noviherbaspirillum</taxon>
    </lineage>
</organism>
<name>A0ABQ4Q5G3_9BURK</name>
<evidence type="ECO:0000313" key="7">
    <source>
        <dbReference type="Proteomes" id="UP000887222"/>
    </source>
</evidence>
<keyword evidence="7" id="KW-1185">Reference proteome</keyword>
<evidence type="ECO:0000256" key="4">
    <source>
        <dbReference type="SAM" id="MobiDB-lite"/>
    </source>
</evidence>
<feature type="region of interest" description="Disordered" evidence="4">
    <location>
        <begin position="157"/>
        <end position="193"/>
    </location>
</feature>
<proteinExistence type="predicted"/>
<dbReference type="Proteomes" id="UP000887222">
    <property type="component" value="Unassembled WGS sequence"/>
</dbReference>
<dbReference type="Gene3D" id="3.30.1370.130">
    <property type="match status" value="1"/>
</dbReference>
<dbReference type="InterPro" id="IPR011514">
    <property type="entry name" value="Secretin_N_2"/>
</dbReference>
<keyword evidence="2" id="KW-0472">Membrane</keyword>
<dbReference type="Pfam" id="PF00263">
    <property type="entry name" value="Secretin"/>
    <property type="match status" value="1"/>
</dbReference>
<evidence type="ECO:0000256" key="3">
    <source>
        <dbReference type="ARBA" id="ARBA00023237"/>
    </source>
</evidence>
<dbReference type="InterPro" id="IPR050810">
    <property type="entry name" value="Bact_Secretion_Sys_Channel"/>
</dbReference>
<sequence length="569" mass="59513">MQRKILAILIASLTGCATQPPGTATFDLINDEMSKAAKVAPAQPDAVAAALLPPMQIEVPKPRQPLEERFSLAFNNVPAAQFFMSLVSGTPYNMLVHPEVSGTISANLKDVTLFEALDAIRELYGYDYTVDGRRIVIKPLTLQTKVFHVNYLTGARRGSSDTRVSSGSVGDVQPSSTTSNATNTSTSAGGGTARTVESAKVSTALVSDFWGELRASLEAIVGGSTEGRSVVVSPQAGVVVVRAMPDELRNVASYLKATQLSVDRQVILEAKILEVQLNDSYQTGVNWAAFRTHGNSRGSLGLISPGAGLTTLGAGGTPNAITSAGSTAIGAVPGTSLVAPVAAAGSMFGLAFQTSNFAALISFLETQGTVHVLSSPRIATLNNQKAVLKVGTDEFFVTNVSATTTTGTSTTTTPSVTLQPFFSGVVLDVTPQIDDRGNIILHVHPSVSQVSTVNKSIDLGSLGGSLNLPLASSNTSETDSVVRGQDGQIVAIGGLMRQATVSDRSQIPGAGNVPGVGNLFRNTSQTVQKRELVILLKPTIVQGGGNWSQDILESQQRMQRLDPRAAPMQ</sequence>
<dbReference type="Pfam" id="PF07655">
    <property type="entry name" value="Secretin_N_2"/>
    <property type="match status" value="1"/>
</dbReference>
<dbReference type="PANTHER" id="PTHR30332:SF17">
    <property type="entry name" value="TYPE IV PILIATION SYSTEM PROTEIN DR_0774-RELATED"/>
    <property type="match status" value="1"/>
</dbReference>
<dbReference type="RefSeq" id="WP_238482411.1">
    <property type="nucleotide sequence ID" value="NZ_BPMK01000010.1"/>
</dbReference>
<dbReference type="InterPro" id="IPR004846">
    <property type="entry name" value="T2SS/T3SS_dom"/>
</dbReference>
<reference evidence="6 7" key="1">
    <citation type="journal article" date="2022" name="Int. J. Syst. Evol. Microbiol.">
        <title>Noviherbaspirillum aridicola sp. nov., isolated from an arid soil in Pakistan.</title>
        <authorList>
            <person name="Khan I.U."/>
            <person name="Saqib M."/>
            <person name="Amin A."/>
            <person name="Hussain F."/>
            <person name="Li L."/>
            <person name="Liu Y.H."/>
            <person name="Fang B.Z."/>
            <person name="Ahmed I."/>
            <person name="Li W.J."/>
        </authorList>
    </citation>
    <scope>NUCLEOTIDE SEQUENCE [LARGE SCALE GENOMIC DNA]</scope>
    <source>
        <strain evidence="6 7">NCCP-691</strain>
    </source>
</reference>
<evidence type="ECO:0000313" key="6">
    <source>
        <dbReference type="EMBL" id="GIZ52437.1"/>
    </source>
</evidence>
<evidence type="ECO:0000256" key="2">
    <source>
        <dbReference type="ARBA" id="ARBA00023136"/>
    </source>
</evidence>
<protein>
    <submittedName>
        <fullName evidence="6">Pilus (MSHA type) biogenesis protein MshL</fullName>
    </submittedName>
</protein>
<dbReference type="PRINTS" id="PR00811">
    <property type="entry name" value="BCTERIALGSPD"/>
</dbReference>
<comment type="caution">
    <text evidence="6">The sequence shown here is derived from an EMBL/GenBank/DDBJ whole genome shotgun (WGS) entry which is preliminary data.</text>
</comment>
<dbReference type="PANTHER" id="PTHR30332">
    <property type="entry name" value="PROBABLE GENERAL SECRETION PATHWAY PROTEIN D"/>
    <property type="match status" value="1"/>
</dbReference>
<accession>A0ABQ4Q5G3</accession>
<dbReference type="NCBIfam" id="TIGR02519">
    <property type="entry name" value="pilus_MshL"/>
    <property type="match status" value="1"/>
</dbReference>
<dbReference type="InterPro" id="IPR011662">
    <property type="entry name" value="Secretin/TonB_short_N"/>
</dbReference>
<feature type="compositionally biased region" description="Low complexity" evidence="4">
    <location>
        <begin position="175"/>
        <end position="187"/>
    </location>
</feature>
<feature type="domain" description="Secretin/TonB short N-terminal" evidence="5">
    <location>
        <begin position="92"/>
        <end position="140"/>
    </location>
</feature>
<evidence type="ECO:0000256" key="1">
    <source>
        <dbReference type="ARBA" id="ARBA00022448"/>
    </source>
</evidence>
<dbReference type="EMBL" id="BPMK01000010">
    <property type="protein sequence ID" value="GIZ52437.1"/>
    <property type="molecule type" value="Genomic_DNA"/>
</dbReference>
<dbReference type="SMART" id="SM00965">
    <property type="entry name" value="STN"/>
    <property type="match status" value="1"/>
</dbReference>